<dbReference type="KEGG" id="fil:BN1229_v1_3160"/>
<dbReference type="RefSeq" id="WP_046479012.1">
    <property type="nucleotide sequence ID" value="NZ_LN829118.1"/>
</dbReference>
<organism evidence="4 5">
    <name type="scientific">Candidatus Filomicrobium marinum</name>
    <dbReference type="NCBI Taxonomy" id="1608628"/>
    <lineage>
        <taxon>Bacteria</taxon>
        <taxon>Pseudomonadati</taxon>
        <taxon>Pseudomonadota</taxon>
        <taxon>Alphaproteobacteria</taxon>
        <taxon>Hyphomicrobiales</taxon>
        <taxon>Hyphomicrobiaceae</taxon>
        <taxon>Filomicrobium</taxon>
    </lineage>
</organism>
<dbReference type="PROSITE" id="PS51866">
    <property type="entry name" value="MOP"/>
    <property type="match status" value="1"/>
</dbReference>
<evidence type="ECO:0000313" key="5">
    <source>
        <dbReference type="Proteomes" id="UP000033187"/>
    </source>
</evidence>
<dbReference type="NCBIfam" id="TIGR00638">
    <property type="entry name" value="Mop"/>
    <property type="match status" value="1"/>
</dbReference>
<keyword evidence="5" id="KW-1185">Reference proteome</keyword>
<proteinExistence type="predicted"/>
<keyword evidence="1 2" id="KW-0500">Molybdenum</keyword>
<evidence type="ECO:0000259" key="3">
    <source>
        <dbReference type="PROSITE" id="PS51866"/>
    </source>
</evidence>
<dbReference type="InterPro" id="IPR004606">
    <property type="entry name" value="Mop_domain"/>
</dbReference>
<dbReference type="Proteomes" id="UP000033187">
    <property type="component" value="Chromosome 1"/>
</dbReference>
<dbReference type="InterPro" id="IPR005116">
    <property type="entry name" value="Transp-assoc_OB_typ1"/>
</dbReference>
<dbReference type="Gene3D" id="2.40.50.100">
    <property type="match status" value="1"/>
</dbReference>
<dbReference type="OrthoDB" id="122515at2"/>
<protein>
    <submittedName>
        <fullName evidence="4">Putative molybdenum-pterin-binding protein</fullName>
    </submittedName>
</protein>
<evidence type="ECO:0000313" key="4">
    <source>
        <dbReference type="EMBL" id="CPR20778.1"/>
    </source>
</evidence>
<evidence type="ECO:0000256" key="1">
    <source>
        <dbReference type="ARBA" id="ARBA00022505"/>
    </source>
</evidence>
<dbReference type="AlphaFoldDB" id="A0A0D6JH40"/>
<feature type="domain" description="Mop" evidence="3">
    <location>
        <begin position="2"/>
        <end position="68"/>
    </location>
</feature>
<evidence type="ECO:0000256" key="2">
    <source>
        <dbReference type="PROSITE-ProRule" id="PRU01213"/>
    </source>
</evidence>
<gene>
    <name evidence="4" type="ORF">YBN1229_v1_2762</name>
</gene>
<reference evidence="5" key="1">
    <citation type="submission" date="2015-02" db="EMBL/GenBank/DDBJ databases">
        <authorList>
            <person name="Chooi Y.-H."/>
        </authorList>
    </citation>
    <scope>NUCLEOTIDE SEQUENCE [LARGE SCALE GENOMIC DNA]</scope>
    <source>
        <strain evidence="5">strain Y</strain>
    </source>
</reference>
<sequence>MKLSARNVLSGTVTEIKKGAVAAQVKIDVGGGNTITSTVTVDAVEDLGLAPGKPVKAVIKASEVILGIDS</sequence>
<dbReference type="Pfam" id="PF03459">
    <property type="entry name" value="TOBE"/>
    <property type="match status" value="1"/>
</dbReference>
<dbReference type="KEGG" id="fiy:BN1229_v1_2762"/>
<dbReference type="GO" id="GO:0015689">
    <property type="term" value="P:molybdate ion transport"/>
    <property type="evidence" value="ECO:0007669"/>
    <property type="project" value="InterPro"/>
</dbReference>
<dbReference type="SUPFAM" id="SSF50331">
    <property type="entry name" value="MOP-like"/>
    <property type="match status" value="1"/>
</dbReference>
<name>A0A0D6JH40_9HYPH</name>
<dbReference type="InterPro" id="IPR008995">
    <property type="entry name" value="Mo/tungstate-bd_C_term_dom"/>
</dbReference>
<accession>A0A0D6JH40</accession>
<dbReference type="EMBL" id="LN829119">
    <property type="protein sequence ID" value="CPR20778.1"/>
    <property type="molecule type" value="Genomic_DNA"/>
</dbReference>